<dbReference type="PANTHER" id="PTHR34474:SF2">
    <property type="entry name" value="SIGNAL TRANSDUCTION PROTEIN TRAP"/>
    <property type="match status" value="1"/>
</dbReference>
<dbReference type="SUPFAM" id="SSF54909">
    <property type="entry name" value="Dimeric alpha+beta barrel"/>
    <property type="match status" value="1"/>
</dbReference>
<reference evidence="2 3" key="1">
    <citation type="submission" date="2016-11" db="EMBL/GenBank/DDBJ databases">
        <title>Complete Genome Sequence of Bradyrhizobium sp. strain J5, an isolated from soybean nodule in Hokkaido.</title>
        <authorList>
            <person name="Kanehara K."/>
        </authorList>
    </citation>
    <scope>NUCLEOTIDE SEQUENCE [LARGE SCALE GENOMIC DNA]</scope>
    <source>
        <strain evidence="2 3">J5</strain>
    </source>
</reference>
<keyword evidence="2" id="KW-0560">Oxidoreductase</keyword>
<sequence length="107" mass="12272">MYIAMNRFRVTKGSETDFEQVWLSRDTFLDGVPGFVEFHLLRGPELEDHTLYASHTIWANHAAFEAWTKSEAFRAAHQRAGDNKPLYLGHPQFEGFEVMQTVGRGAK</sequence>
<protein>
    <submittedName>
        <fullName evidence="2">Antibiotic biosynthesis monooxygenase</fullName>
    </submittedName>
</protein>
<dbReference type="GO" id="GO:0004497">
    <property type="term" value="F:monooxygenase activity"/>
    <property type="evidence" value="ECO:0007669"/>
    <property type="project" value="UniProtKB-KW"/>
</dbReference>
<proteinExistence type="predicted"/>
<evidence type="ECO:0000313" key="3">
    <source>
        <dbReference type="Proteomes" id="UP000181962"/>
    </source>
</evidence>
<dbReference type="PANTHER" id="PTHR34474">
    <property type="entry name" value="SIGNAL TRANSDUCTION PROTEIN TRAP"/>
    <property type="match status" value="1"/>
</dbReference>
<dbReference type="RefSeq" id="WP_071909579.1">
    <property type="nucleotide sequence ID" value="NZ_CP017637.1"/>
</dbReference>
<dbReference type="Proteomes" id="UP000181962">
    <property type="component" value="Chromosome"/>
</dbReference>
<evidence type="ECO:0000313" key="2">
    <source>
        <dbReference type="EMBL" id="APG08447.1"/>
    </source>
</evidence>
<keyword evidence="2" id="KW-0503">Monooxygenase</keyword>
<dbReference type="EMBL" id="CP017637">
    <property type="protein sequence ID" value="APG08447.1"/>
    <property type="molecule type" value="Genomic_DNA"/>
</dbReference>
<evidence type="ECO:0000259" key="1">
    <source>
        <dbReference type="PROSITE" id="PS51725"/>
    </source>
</evidence>
<dbReference type="OrthoDB" id="9798115at2"/>
<dbReference type="PROSITE" id="PS51725">
    <property type="entry name" value="ABM"/>
    <property type="match status" value="1"/>
</dbReference>
<dbReference type="Gene3D" id="3.30.70.100">
    <property type="match status" value="1"/>
</dbReference>
<dbReference type="AlphaFoldDB" id="A0A1L3F587"/>
<organism evidence="2 3">
    <name type="scientific">Bradyrhizobium japonicum</name>
    <dbReference type="NCBI Taxonomy" id="375"/>
    <lineage>
        <taxon>Bacteria</taxon>
        <taxon>Pseudomonadati</taxon>
        <taxon>Pseudomonadota</taxon>
        <taxon>Alphaproteobacteria</taxon>
        <taxon>Hyphomicrobiales</taxon>
        <taxon>Nitrobacteraceae</taxon>
        <taxon>Bradyrhizobium</taxon>
    </lineage>
</organism>
<accession>A0A1L3F587</accession>
<dbReference type="InterPro" id="IPR050404">
    <property type="entry name" value="Heme-degrading_MO"/>
</dbReference>
<gene>
    <name evidence="2" type="ORF">BKD09_08905</name>
</gene>
<name>A0A1L3F587_BRAJP</name>
<dbReference type="Pfam" id="PF03992">
    <property type="entry name" value="ABM"/>
    <property type="match status" value="1"/>
</dbReference>
<dbReference type="InterPro" id="IPR011008">
    <property type="entry name" value="Dimeric_a/b-barrel"/>
</dbReference>
<feature type="domain" description="ABM" evidence="1">
    <location>
        <begin position="2"/>
        <end position="99"/>
    </location>
</feature>
<dbReference type="InterPro" id="IPR007138">
    <property type="entry name" value="ABM_dom"/>
</dbReference>